<accession>A0A6D2KIQ4</accession>
<gene>
    <name evidence="1" type="ORF">MERR_LOCUS40300</name>
</gene>
<organism evidence="1 2">
    <name type="scientific">Microthlaspi erraticum</name>
    <dbReference type="NCBI Taxonomy" id="1685480"/>
    <lineage>
        <taxon>Eukaryota</taxon>
        <taxon>Viridiplantae</taxon>
        <taxon>Streptophyta</taxon>
        <taxon>Embryophyta</taxon>
        <taxon>Tracheophyta</taxon>
        <taxon>Spermatophyta</taxon>
        <taxon>Magnoliopsida</taxon>
        <taxon>eudicotyledons</taxon>
        <taxon>Gunneridae</taxon>
        <taxon>Pentapetalae</taxon>
        <taxon>rosids</taxon>
        <taxon>malvids</taxon>
        <taxon>Brassicales</taxon>
        <taxon>Brassicaceae</taxon>
        <taxon>Coluteocarpeae</taxon>
        <taxon>Microthlaspi</taxon>
    </lineage>
</organism>
<comment type="caution">
    <text evidence="1">The sequence shown here is derived from an EMBL/GenBank/DDBJ whole genome shotgun (WGS) entry which is preliminary data.</text>
</comment>
<dbReference type="OrthoDB" id="10031947at2759"/>
<dbReference type="SUPFAM" id="SSF52141">
    <property type="entry name" value="Uracil-DNA glycosylase-like"/>
    <property type="match status" value="1"/>
</dbReference>
<reference evidence="1" key="1">
    <citation type="submission" date="2020-01" db="EMBL/GenBank/DDBJ databases">
        <authorList>
            <person name="Mishra B."/>
        </authorList>
    </citation>
    <scope>NUCLEOTIDE SEQUENCE [LARGE SCALE GENOMIC DNA]</scope>
</reference>
<name>A0A6D2KIQ4_9BRAS</name>
<dbReference type="PANTHER" id="PTHR11264:SF0">
    <property type="entry name" value="URACIL-DNA GLYCOSYLASE"/>
    <property type="match status" value="1"/>
</dbReference>
<evidence type="ECO:0008006" key="3">
    <source>
        <dbReference type="Google" id="ProtNLM"/>
    </source>
</evidence>
<dbReference type="EMBL" id="CACVBM020001518">
    <property type="protein sequence ID" value="CAA7053065.1"/>
    <property type="molecule type" value="Genomic_DNA"/>
</dbReference>
<dbReference type="PANTHER" id="PTHR11264">
    <property type="entry name" value="URACIL-DNA GLYCOSYLASE"/>
    <property type="match status" value="1"/>
</dbReference>
<proteinExistence type="predicted"/>
<dbReference type="GO" id="GO:0097510">
    <property type="term" value="P:base-excision repair, AP site formation via deaminated base removal"/>
    <property type="evidence" value="ECO:0007669"/>
    <property type="project" value="TreeGrafter"/>
</dbReference>
<protein>
    <recommendedName>
        <fullName evidence="3">Uracil-DNA glycosylase-like domain-containing protein</fullName>
    </recommendedName>
</protein>
<dbReference type="InterPro" id="IPR036895">
    <property type="entry name" value="Uracil-DNA_glycosylase-like_sf"/>
</dbReference>
<dbReference type="InterPro" id="IPR002043">
    <property type="entry name" value="UDG_fam1"/>
</dbReference>
<dbReference type="AlphaFoldDB" id="A0A6D2KIQ4"/>
<dbReference type="Gene3D" id="3.40.470.10">
    <property type="entry name" value="Uracil-DNA glycosylase-like domain"/>
    <property type="match status" value="1"/>
</dbReference>
<dbReference type="Proteomes" id="UP000467841">
    <property type="component" value="Unassembled WGS sequence"/>
</dbReference>
<dbReference type="GO" id="GO:0004844">
    <property type="term" value="F:uracil DNA N-glycosylase activity"/>
    <property type="evidence" value="ECO:0007669"/>
    <property type="project" value="InterPro"/>
</dbReference>
<sequence length="107" mass="12071">MFAVVILRSGRENRRKEASGILIGPGGFFNAALVHRILEQSRKLSECNYSPHLQSRSRLIDGNKHHILTAAHPSGLSAHKGFFNCRHFSRSNQLLEQMGIPPIDWQL</sequence>
<evidence type="ECO:0000313" key="1">
    <source>
        <dbReference type="EMBL" id="CAA7053065.1"/>
    </source>
</evidence>
<evidence type="ECO:0000313" key="2">
    <source>
        <dbReference type="Proteomes" id="UP000467841"/>
    </source>
</evidence>
<keyword evidence="2" id="KW-1185">Reference proteome</keyword>